<accession>A0A9Q1EGY5</accession>
<protein>
    <recommendedName>
        <fullName evidence="3">DDE Tnp4 domain-containing protein</fullName>
    </recommendedName>
</protein>
<proteinExistence type="predicted"/>
<dbReference type="InterPro" id="IPR027806">
    <property type="entry name" value="HARBI1_dom"/>
</dbReference>
<feature type="domain" description="DDE Tnp4" evidence="3">
    <location>
        <begin position="6"/>
        <end position="50"/>
    </location>
</feature>
<dbReference type="EMBL" id="JAINUF010000017">
    <property type="protein sequence ID" value="KAJ8338631.1"/>
    <property type="molecule type" value="Genomic_DNA"/>
</dbReference>
<comment type="cofactor">
    <cofactor evidence="1">
        <name>a divalent metal cation</name>
        <dbReference type="ChEBI" id="CHEBI:60240"/>
    </cofactor>
</comment>
<gene>
    <name evidence="4" type="ORF">SKAU_G00354170</name>
</gene>
<dbReference type="Pfam" id="PF13359">
    <property type="entry name" value="DDE_Tnp_4"/>
    <property type="match status" value="1"/>
</dbReference>
<comment type="caution">
    <text evidence="4">The sequence shown here is derived from an EMBL/GenBank/DDBJ whole genome shotgun (WGS) entry which is preliminary data.</text>
</comment>
<reference evidence="4" key="1">
    <citation type="journal article" date="2023" name="Science">
        <title>Genome structures resolve the early diversification of teleost fishes.</title>
        <authorList>
            <person name="Parey E."/>
            <person name="Louis A."/>
            <person name="Montfort J."/>
            <person name="Bouchez O."/>
            <person name="Roques C."/>
            <person name="Iampietro C."/>
            <person name="Lluch J."/>
            <person name="Castinel A."/>
            <person name="Donnadieu C."/>
            <person name="Desvignes T."/>
            <person name="Floi Bucao C."/>
            <person name="Jouanno E."/>
            <person name="Wen M."/>
            <person name="Mejri S."/>
            <person name="Dirks R."/>
            <person name="Jansen H."/>
            <person name="Henkel C."/>
            <person name="Chen W.J."/>
            <person name="Zahm M."/>
            <person name="Cabau C."/>
            <person name="Klopp C."/>
            <person name="Thompson A.W."/>
            <person name="Robinson-Rechavi M."/>
            <person name="Braasch I."/>
            <person name="Lecointre G."/>
            <person name="Bobe J."/>
            <person name="Postlethwait J.H."/>
            <person name="Berthelot C."/>
            <person name="Roest Crollius H."/>
            <person name="Guiguen Y."/>
        </authorList>
    </citation>
    <scope>NUCLEOTIDE SEQUENCE</scope>
    <source>
        <strain evidence="4">WJC10195</strain>
    </source>
</reference>
<evidence type="ECO:0000256" key="2">
    <source>
        <dbReference type="ARBA" id="ARBA00022723"/>
    </source>
</evidence>
<sequence>MKGFTNHHRLTPEQRHFNFRLSSARMVVENAFWRLKGRWRCLLKRTIQPPRKKAKKSSKMDLISKSINTLVANMEKGREQDNLRIQEQREYEESLRREAKVEEREERAMQMAMWKSS</sequence>
<evidence type="ECO:0000313" key="4">
    <source>
        <dbReference type="EMBL" id="KAJ8338631.1"/>
    </source>
</evidence>
<dbReference type="Proteomes" id="UP001152622">
    <property type="component" value="Chromosome 17"/>
</dbReference>
<keyword evidence="2" id="KW-0479">Metal-binding</keyword>
<dbReference type="GO" id="GO:0046872">
    <property type="term" value="F:metal ion binding"/>
    <property type="evidence" value="ECO:0007669"/>
    <property type="project" value="UniProtKB-KW"/>
</dbReference>
<dbReference type="OrthoDB" id="691673at2759"/>
<keyword evidence="5" id="KW-1185">Reference proteome</keyword>
<evidence type="ECO:0000313" key="5">
    <source>
        <dbReference type="Proteomes" id="UP001152622"/>
    </source>
</evidence>
<dbReference type="AlphaFoldDB" id="A0A9Q1EGY5"/>
<name>A0A9Q1EGY5_SYNKA</name>
<evidence type="ECO:0000259" key="3">
    <source>
        <dbReference type="Pfam" id="PF13359"/>
    </source>
</evidence>
<evidence type="ECO:0000256" key="1">
    <source>
        <dbReference type="ARBA" id="ARBA00001968"/>
    </source>
</evidence>
<organism evidence="4 5">
    <name type="scientific">Synaphobranchus kaupii</name>
    <name type="common">Kaup's arrowtooth eel</name>
    <dbReference type="NCBI Taxonomy" id="118154"/>
    <lineage>
        <taxon>Eukaryota</taxon>
        <taxon>Metazoa</taxon>
        <taxon>Chordata</taxon>
        <taxon>Craniata</taxon>
        <taxon>Vertebrata</taxon>
        <taxon>Euteleostomi</taxon>
        <taxon>Actinopterygii</taxon>
        <taxon>Neopterygii</taxon>
        <taxon>Teleostei</taxon>
        <taxon>Anguilliformes</taxon>
        <taxon>Synaphobranchidae</taxon>
        <taxon>Synaphobranchus</taxon>
    </lineage>
</organism>